<dbReference type="Gene3D" id="3.10.450.50">
    <property type="match status" value="1"/>
</dbReference>
<keyword evidence="3" id="KW-0560">Oxidoreductase</keyword>
<evidence type="ECO:0000259" key="2">
    <source>
        <dbReference type="PROSITE" id="PS51819"/>
    </source>
</evidence>
<keyword evidence="4" id="KW-1185">Reference proteome</keyword>
<proteinExistence type="predicted"/>
<dbReference type="SUPFAM" id="SSF54427">
    <property type="entry name" value="NTF2-like"/>
    <property type="match status" value="1"/>
</dbReference>
<dbReference type="Proteomes" id="UP000198931">
    <property type="component" value="Unassembled WGS sequence"/>
</dbReference>
<dbReference type="GO" id="GO:0046491">
    <property type="term" value="P:L-methylmalonyl-CoA metabolic process"/>
    <property type="evidence" value="ECO:0007669"/>
    <property type="project" value="TreeGrafter"/>
</dbReference>
<dbReference type="RefSeq" id="WP_090079154.1">
    <property type="nucleotide sequence ID" value="NZ_FOQT01000002.1"/>
</dbReference>
<dbReference type="GO" id="GO:0046872">
    <property type="term" value="F:metal ion binding"/>
    <property type="evidence" value="ECO:0007669"/>
    <property type="project" value="UniProtKB-KW"/>
</dbReference>
<dbReference type="Pfam" id="PF00903">
    <property type="entry name" value="Glyoxalase"/>
    <property type="match status" value="1"/>
</dbReference>
<dbReference type="Gene3D" id="3.10.180.10">
    <property type="entry name" value="2,3-Dihydroxybiphenyl 1,2-Dioxygenase, domain 1"/>
    <property type="match status" value="1"/>
</dbReference>
<dbReference type="InterPro" id="IPR032710">
    <property type="entry name" value="NTF2-like_dom_sf"/>
</dbReference>
<evidence type="ECO:0000313" key="3">
    <source>
        <dbReference type="EMBL" id="SFI05225.1"/>
    </source>
</evidence>
<organism evidence="3 4">
    <name type="scientific">Halpernia frigidisoli</name>
    <dbReference type="NCBI Taxonomy" id="1125876"/>
    <lineage>
        <taxon>Bacteria</taxon>
        <taxon>Pseudomonadati</taxon>
        <taxon>Bacteroidota</taxon>
        <taxon>Flavobacteriia</taxon>
        <taxon>Flavobacteriales</taxon>
        <taxon>Weeksellaceae</taxon>
        <taxon>Chryseobacterium group</taxon>
        <taxon>Halpernia</taxon>
    </lineage>
</organism>
<dbReference type="GO" id="GO:0051213">
    <property type="term" value="F:dioxygenase activity"/>
    <property type="evidence" value="ECO:0007669"/>
    <property type="project" value="UniProtKB-KW"/>
</dbReference>
<dbReference type="InterPro" id="IPR037523">
    <property type="entry name" value="VOC_core"/>
</dbReference>
<dbReference type="EMBL" id="FOQT01000002">
    <property type="protein sequence ID" value="SFI05225.1"/>
    <property type="molecule type" value="Genomic_DNA"/>
</dbReference>
<dbReference type="OrthoDB" id="2613830at2"/>
<accession>A0A1I3F1R3</accession>
<dbReference type="InterPro" id="IPR051785">
    <property type="entry name" value="MMCE/EMCE_epimerase"/>
</dbReference>
<dbReference type="InterPro" id="IPR004360">
    <property type="entry name" value="Glyas_Fos-R_dOase_dom"/>
</dbReference>
<dbReference type="PROSITE" id="PS51819">
    <property type="entry name" value="VOC"/>
    <property type="match status" value="1"/>
</dbReference>
<keyword evidence="1" id="KW-0479">Metal-binding</keyword>
<dbReference type="InterPro" id="IPR029068">
    <property type="entry name" value="Glyas_Bleomycin-R_OHBP_Dase"/>
</dbReference>
<reference evidence="3 4" key="1">
    <citation type="submission" date="2016-10" db="EMBL/GenBank/DDBJ databases">
        <authorList>
            <person name="de Groot N.N."/>
        </authorList>
    </citation>
    <scope>NUCLEOTIDE SEQUENCE [LARGE SCALE GENOMIC DNA]</scope>
    <source>
        <strain evidence="3 4">DSM 26000</strain>
    </source>
</reference>
<dbReference type="PANTHER" id="PTHR43048">
    <property type="entry name" value="METHYLMALONYL-COA EPIMERASE"/>
    <property type="match status" value="1"/>
</dbReference>
<name>A0A1I3F1R3_9FLAO</name>
<evidence type="ECO:0000256" key="1">
    <source>
        <dbReference type="ARBA" id="ARBA00022723"/>
    </source>
</evidence>
<dbReference type="AlphaFoldDB" id="A0A1I3F1R3"/>
<dbReference type="GO" id="GO:0004493">
    <property type="term" value="F:methylmalonyl-CoA epimerase activity"/>
    <property type="evidence" value="ECO:0007669"/>
    <property type="project" value="TreeGrafter"/>
</dbReference>
<protein>
    <submittedName>
        <fullName evidence="3">Catechol 2,3-dioxygenase</fullName>
    </submittedName>
</protein>
<gene>
    <name evidence="3" type="ORF">SAMN05443292_1100</name>
</gene>
<dbReference type="SUPFAM" id="SSF54593">
    <property type="entry name" value="Glyoxalase/Bleomycin resistance protein/Dihydroxybiphenyl dioxygenase"/>
    <property type="match status" value="1"/>
</dbReference>
<sequence length="273" mass="31539">MNSKTYTEDGLKSISLYNIAFTVENIDASIKWYKDVLGFELKNKSKFSLPSGSADIAILKLGDLNLELLQVPNSKKIPEMFADVPMHLIPIGNKVIVFQVTDLNLTTQQLEEKEVKFVWKEQYIAGDKMLCTMIEDIDGNKINIFQTNTIFEDEKIENNLSAENMAKKHLQLWNEKNMELRRNAIDLIYSDYIKFLDPQINFEGKEKLNDFITDLQSKHPDHAFSLVGEVLNHHHTIKFNWEFKSEKDNSKIMGSDILYLKNGLVDKISVFIE</sequence>
<dbReference type="PANTHER" id="PTHR43048:SF3">
    <property type="entry name" value="METHYLMALONYL-COA EPIMERASE, MITOCHONDRIAL"/>
    <property type="match status" value="1"/>
</dbReference>
<dbReference type="STRING" id="1125876.SAMN05443292_1100"/>
<keyword evidence="3" id="KW-0223">Dioxygenase</keyword>
<evidence type="ECO:0000313" key="4">
    <source>
        <dbReference type="Proteomes" id="UP000198931"/>
    </source>
</evidence>
<feature type="domain" description="VOC" evidence="2">
    <location>
        <begin position="15"/>
        <end position="147"/>
    </location>
</feature>